<sequence>MVKLHNPDDTIMIPEEPPEALKEALCHDVMCNELKALVLKGAARSSNAASLLKTF</sequence>
<dbReference type="EMBL" id="CAJVQB010005534">
    <property type="protein sequence ID" value="CAG8664077.1"/>
    <property type="molecule type" value="Genomic_DNA"/>
</dbReference>
<evidence type="ECO:0000313" key="2">
    <source>
        <dbReference type="Proteomes" id="UP000789901"/>
    </source>
</evidence>
<gene>
    <name evidence="1" type="ORF">GMARGA_LOCUS10048</name>
</gene>
<protein>
    <submittedName>
        <fullName evidence="1">40155_t:CDS:1</fullName>
    </submittedName>
</protein>
<evidence type="ECO:0000313" key="1">
    <source>
        <dbReference type="EMBL" id="CAG8664077.1"/>
    </source>
</evidence>
<dbReference type="Proteomes" id="UP000789901">
    <property type="component" value="Unassembled WGS sequence"/>
</dbReference>
<accession>A0ABN7UU34</accession>
<organism evidence="1 2">
    <name type="scientific">Gigaspora margarita</name>
    <dbReference type="NCBI Taxonomy" id="4874"/>
    <lineage>
        <taxon>Eukaryota</taxon>
        <taxon>Fungi</taxon>
        <taxon>Fungi incertae sedis</taxon>
        <taxon>Mucoromycota</taxon>
        <taxon>Glomeromycotina</taxon>
        <taxon>Glomeromycetes</taxon>
        <taxon>Diversisporales</taxon>
        <taxon>Gigasporaceae</taxon>
        <taxon>Gigaspora</taxon>
    </lineage>
</organism>
<name>A0ABN7UU34_GIGMA</name>
<comment type="caution">
    <text evidence="1">The sequence shown here is derived from an EMBL/GenBank/DDBJ whole genome shotgun (WGS) entry which is preliminary data.</text>
</comment>
<proteinExistence type="predicted"/>
<keyword evidence="2" id="KW-1185">Reference proteome</keyword>
<reference evidence="1 2" key="1">
    <citation type="submission" date="2021-06" db="EMBL/GenBank/DDBJ databases">
        <authorList>
            <person name="Kallberg Y."/>
            <person name="Tangrot J."/>
            <person name="Rosling A."/>
        </authorList>
    </citation>
    <scope>NUCLEOTIDE SEQUENCE [LARGE SCALE GENOMIC DNA]</scope>
    <source>
        <strain evidence="1 2">120-4 pot B 10/14</strain>
    </source>
</reference>